<keyword evidence="5" id="KW-0511">Multifunctional enzyme</keyword>
<dbReference type="Proteomes" id="UP000595564">
    <property type="component" value="Chromosome"/>
</dbReference>
<dbReference type="AlphaFoldDB" id="A0A7R6PYF7"/>
<dbReference type="PANTHER" id="PTHR43238:SF1">
    <property type="entry name" value="GDP-L-FUCOSE SYNTHASE"/>
    <property type="match status" value="1"/>
</dbReference>
<feature type="binding site" evidence="5">
    <location>
        <position position="263"/>
    </location>
    <ligand>
        <name>substrate</name>
    </ligand>
</feature>
<comment type="catalytic activity">
    <reaction evidence="5">
        <text>GDP-beta-L-fucose + NADP(+) = GDP-4-dehydro-alpha-D-rhamnose + NADPH + H(+)</text>
        <dbReference type="Rhea" id="RHEA:18885"/>
        <dbReference type="ChEBI" id="CHEBI:15378"/>
        <dbReference type="ChEBI" id="CHEBI:57273"/>
        <dbReference type="ChEBI" id="CHEBI:57783"/>
        <dbReference type="ChEBI" id="CHEBI:57964"/>
        <dbReference type="ChEBI" id="CHEBI:58349"/>
        <dbReference type="EC" id="1.1.1.271"/>
    </reaction>
</comment>
<dbReference type="InterPro" id="IPR028614">
    <property type="entry name" value="GDP_fucose/colitose_synth"/>
</dbReference>
<dbReference type="Gene3D" id="3.40.50.720">
    <property type="entry name" value="NAD(P)-binding Rossmann-like Domain"/>
    <property type="match status" value="2"/>
</dbReference>
<reference evidence="7 8" key="1">
    <citation type="journal article" date="2012" name="Extremophiles">
        <title>Thermotomaculum hydrothermale gen. nov., sp. nov., a novel heterotrophic thermophile within the phylum Acidobacteria from a deep-sea hydrothermal vent chimney in the Southern Okinawa Trough.</title>
        <authorList>
            <person name="Izumi H."/>
            <person name="Nunoura T."/>
            <person name="Miyazaki M."/>
            <person name="Mino S."/>
            <person name="Toki T."/>
            <person name="Takai K."/>
            <person name="Sako Y."/>
            <person name="Sawabe T."/>
            <person name="Nakagawa S."/>
        </authorList>
    </citation>
    <scope>NUCLEOTIDE SEQUENCE [LARGE SCALE GENOMIC DNA]</scope>
    <source>
        <strain evidence="7 8">AC55</strain>
    </source>
</reference>
<feature type="binding site" evidence="5">
    <location>
        <position position="199"/>
    </location>
    <ligand>
        <name>substrate</name>
    </ligand>
</feature>
<feature type="binding site" evidence="5">
    <location>
        <begin position="175"/>
        <end position="178"/>
    </location>
    <ligand>
        <name>NADP(+)</name>
        <dbReference type="ChEBI" id="CHEBI:58349"/>
    </ligand>
</feature>
<evidence type="ECO:0000259" key="6">
    <source>
        <dbReference type="Pfam" id="PF01370"/>
    </source>
</evidence>
<dbReference type="EC" id="1.1.1.271" evidence="5"/>
<dbReference type="EMBL" id="AP017470">
    <property type="protein sequence ID" value="BBB31918.1"/>
    <property type="molecule type" value="Genomic_DNA"/>
</dbReference>
<dbReference type="SUPFAM" id="SSF51735">
    <property type="entry name" value="NAD(P)-binding Rossmann-fold domains"/>
    <property type="match status" value="1"/>
</dbReference>
<feature type="binding site" evidence="5">
    <location>
        <position position="152"/>
    </location>
    <ligand>
        <name>NADP(+)</name>
        <dbReference type="ChEBI" id="CHEBI:58349"/>
    </ligand>
</feature>
<accession>A0A7R6PYF7</accession>
<proteinExistence type="inferred from homology"/>
<evidence type="ECO:0000313" key="7">
    <source>
        <dbReference type="EMBL" id="BBB31918.1"/>
    </source>
</evidence>
<evidence type="ECO:0000256" key="1">
    <source>
        <dbReference type="ARBA" id="ARBA00005959"/>
    </source>
</evidence>
<dbReference type="InterPro" id="IPR036291">
    <property type="entry name" value="NAD(P)-bd_dom_sf"/>
</dbReference>
<sequence length="384" mass="44468">MEKNSKIFVAGGTGLVGSAIIRRLKEKGYNNIIASYHDRKPDNDETKWINLDLTNQTNTENFFKTYKPDYVFLAAAKVGGIWANNVYRADFIFQNLQIQNNVIDFSYKYGVKKLLFLGSTCIYPKNCPQPIKEEYLLTDTLEYTNEPYAIAKIAGIKLCESYNLQYGTNFISVMPTNLYGYNDNFDLEKSHVLPALIRKIHLGKLLEQGNWRKIRDDFNKYPLERINGNSPENEILNILSKYGIKKEGEKTFVEIWGTGNPLREFLWSEDMADACVFLMEKIDFEDIVKLKFPEVKDVKSDYTKFEIRNTHINIGTGKDLSIKELAYLIKNTINFKGELIFNSSKPDGTYKKLTDVSVLHSLGWRHKVELEEGIKKLYNWYLKN</sequence>
<evidence type="ECO:0000256" key="5">
    <source>
        <dbReference type="HAMAP-Rule" id="MF_00956"/>
    </source>
</evidence>
<feature type="binding site" evidence="5">
    <location>
        <position position="347"/>
    </location>
    <ligand>
        <name>substrate</name>
    </ligand>
</feature>
<dbReference type="GO" id="GO:0016853">
    <property type="term" value="F:isomerase activity"/>
    <property type="evidence" value="ECO:0007669"/>
    <property type="project" value="UniProtKB-KW"/>
</dbReference>
<organism evidence="7 8">
    <name type="scientific">Thermotomaculum hydrothermale</name>
    <dbReference type="NCBI Taxonomy" id="981385"/>
    <lineage>
        <taxon>Bacteria</taxon>
        <taxon>Pseudomonadati</taxon>
        <taxon>Acidobacteriota</taxon>
        <taxon>Holophagae</taxon>
        <taxon>Thermotomaculales</taxon>
        <taxon>Thermotomaculaceae</taxon>
        <taxon>Thermotomaculum</taxon>
    </lineage>
</organism>
<evidence type="ECO:0000256" key="4">
    <source>
        <dbReference type="ARBA" id="ARBA00023235"/>
    </source>
</evidence>
<feature type="domain" description="NAD-dependent epimerase/dehydratase" evidence="6">
    <location>
        <begin position="249"/>
        <end position="283"/>
    </location>
</feature>
<dbReference type="GO" id="GO:0050577">
    <property type="term" value="F:GDP-L-fucose synthase activity"/>
    <property type="evidence" value="ECO:0007669"/>
    <property type="project" value="UniProtKB-UniRule"/>
</dbReference>
<keyword evidence="4 5" id="KW-0413">Isomerase</keyword>
<keyword evidence="8" id="KW-1185">Reference proteome</keyword>
<feature type="binding site" evidence="5">
    <location>
        <position position="256"/>
    </location>
    <ligand>
        <name>substrate</name>
    </ligand>
</feature>
<feature type="binding site" evidence="5">
    <location>
        <begin position="117"/>
        <end position="120"/>
    </location>
    <ligand>
        <name>NADP(+)</name>
        <dbReference type="ChEBI" id="CHEBI:58349"/>
    </ligand>
</feature>
<dbReference type="GO" id="GO:0070401">
    <property type="term" value="F:NADP+ binding"/>
    <property type="evidence" value="ECO:0007669"/>
    <property type="project" value="UniProtKB-UniRule"/>
</dbReference>
<keyword evidence="3 5" id="KW-0560">Oxidoreductase</keyword>
<comment type="function">
    <text evidence="5">Catalyzes the two-step NADP-dependent conversion of GDP-4-dehydro-6-deoxy-D-mannose to GDP-fucose, involving an epimerase and a reductase reaction.</text>
</comment>
<dbReference type="UniPathway" id="UPA00128">
    <property type="reaction ID" value="UER00191"/>
</dbReference>
<keyword evidence="2 5" id="KW-0521">NADP</keyword>
<dbReference type="InterPro" id="IPR001509">
    <property type="entry name" value="Epimerase_deHydtase"/>
</dbReference>
<feature type="domain" description="NAD-dependent epimerase/dehydratase" evidence="6">
    <location>
        <begin position="7"/>
        <end position="216"/>
    </location>
</feature>
<dbReference type="PANTHER" id="PTHR43238">
    <property type="entry name" value="GDP-L-FUCOSE SYNTHASE"/>
    <property type="match status" value="1"/>
</dbReference>
<feature type="active site" description="Proton donor/acceptor" evidence="5">
    <location>
        <position position="148"/>
    </location>
</feature>
<feature type="site" description="Important for catalytic activity" evidence="5">
    <location>
        <position position="121"/>
    </location>
</feature>
<dbReference type="Pfam" id="PF01370">
    <property type="entry name" value="Epimerase"/>
    <property type="match status" value="2"/>
</dbReference>
<dbReference type="RefSeq" id="WP_201328252.1">
    <property type="nucleotide sequence ID" value="NZ_AP017470.1"/>
</dbReference>
<protein>
    <recommendedName>
        <fullName evidence="5">GDP-L-fucose synthase</fullName>
        <ecNumber evidence="5">1.1.1.271</ecNumber>
    </recommendedName>
    <alternativeName>
        <fullName evidence="5">GDP-4-keto-6-deoxy-D-mannose-3,5-epimerase-4-reductase</fullName>
    </alternativeName>
</protein>
<feature type="binding site" evidence="5">
    <location>
        <position position="191"/>
    </location>
    <ligand>
        <name>NADP(+)</name>
        <dbReference type="ChEBI" id="CHEBI:58349"/>
    </ligand>
</feature>
<gene>
    <name evidence="5 7" type="primary">fcl</name>
    <name evidence="7" type="ORF">TTHT_0297</name>
</gene>
<dbReference type="HAMAP" id="MF_00956">
    <property type="entry name" value="GDP_fucose_synth"/>
    <property type="match status" value="1"/>
</dbReference>
<feature type="binding site" evidence="5">
    <location>
        <begin position="11"/>
        <end position="17"/>
    </location>
    <ligand>
        <name>NADP(+)</name>
        <dbReference type="ChEBI" id="CHEBI:58349"/>
    </ligand>
</feature>
<dbReference type="GO" id="GO:0042351">
    <property type="term" value="P:'de novo' GDP-L-fucose biosynthetic process"/>
    <property type="evidence" value="ECO:0007669"/>
    <property type="project" value="UniProtKB-UniRule"/>
</dbReference>
<comment type="pathway">
    <text evidence="5">Nucleotide-sugar biosynthesis; GDP-L-fucose biosynthesis via de novo pathway; GDP-L-fucose from GDP-alpha-D-mannose: step 2/2.</text>
</comment>
<evidence type="ECO:0000256" key="2">
    <source>
        <dbReference type="ARBA" id="ARBA00022857"/>
    </source>
</evidence>
<comment type="similarity">
    <text evidence="1 5">Belongs to the NAD(P)-dependent epimerase/dehydratase family. Fucose synthase subfamily.</text>
</comment>
<name>A0A7R6PYF7_9BACT</name>
<dbReference type="KEGG" id="thyd:TTHT_0297"/>
<evidence type="ECO:0000256" key="3">
    <source>
        <dbReference type="ARBA" id="ARBA00023002"/>
    </source>
</evidence>
<evidence type="ECO:0000313" key="8">
    <source>
        <dbReference type="Proteomes" id="UP000595564"/>
    </source>
</evidence>
<dbReference type="CDD" id="cd05239">
    <property type="entry name" value="GDP_FS_SDR_e"/>
    <property type="match status" value="1"/>
</dbReference>
<feature type="site" description="Important for catalytic activity" evidence="5">
    <location>
        <position position="119"/>
    </location>
</feature>